<geneLocation type="plasmid" evidence="4 5">
    <name>p1</name>
</geneLocation>
<name>A0ABX7F4Y9_9HYPH</name>
<dbReference type="EMBL" id="CP032406">
    <property type="protein sequence ID" value="QRF54441.1"/>
    <property type="molecule type" value="Genomic_DNA"/>
</dbReference>
<dbReference type="InterPro" id="IPR036291">
    <property type="entry name" value="NAD(P)-bd_dom_sf"/>
</dbReference>
<feature type="transmembrane region" description="Helical" evidence="2">
    <location>
        <begin position="63"/>
        <end position="82"/>
    </location>
</feature>
<dbReference type="InterPro" id="IPR051203">
    <property type="entry name" value="Polysaccharide_Synthase-Rel"/>
</dbReference>
<feature type="domain" description="Polysaccharide biosynthesis protein CapD-like" evidence="3">
    <location>
        <begin position="301"/>
        <end position="593"/>
    </location>
</feature>
<keyword evidence="2" id="KW-0472">Membrane</keyword>
<dbReference type="Pfam" id="PF02719">
    <property type="entry name" value="Polysacc_synt_2"/>
    <property type="match status" value="1"/>
</dbReference>
<dbReference type="Pfam" id="PF13727">
    <property type="entry name" value="CoA_binding_3"/>
    <property type="match status" value="1"/>
</dbReference>
<dbReference type="CDD" id="cd05237">
    <property type="entry name" value="UDP_invert_4-6DH_SDR_e"/>
    <property type="match status" value="1"/>
</dbReference>
<evidence type="ECO:0000256" key="1">
    <source>
        <dbReference type="ARBA" id="ARBA00007430"/>
    </source>
</evidence>
<keyword evidence="4" id="KW-0614">Plasmid</keyword>
<evidence type="ECO:0000256" key="2">
    <source>
        <dbReference type="SAM" id="Phobius"/>
    </source>
</evidence>
<evidence type="ECO:0000313" key="5">
    <source>
        <dbReference type="Proteomes" id="UP000596351"/>
    </source>
</evidence>
<keyword evidence="5" id="KW-1185">Reference proteome</keyword>
<feature type="transmembrane region" description="Helical" evidence="2">
    <location>
        <begin position="128"/>
        <end position="151"/>
    </location>
</feature>
<keyword evidence="2" id="KW-1133">Transmembrane helix</keyword>
<dbReference type="Proteomes" id="UP000596351">
    <property type="component" value="Plasmid p1"/>
</dbReference>
<reference evidence="4 5" key="1">
    <citation type="submission" date="2018-09" db="EMBL/GenBank/DDBJ databases">
        <title>Rhizobium sp. MAE2-X.</title>
        <authorList>
            <person name="Lee Y."/>
            <person name="Jeon C.O."/>
        </authorList>
    </citation>
    <scope>NUCLEOTIDE SEQUENCE [LARGE SCALE GENOMIC DNA]</scope>
    <source>
        <strain evidence="4 5">MAE2-X</strain>
        <plasmid evidence="4 5">p1</plasmid>
    </source>
</reference>
<dbReference type="PANTHER" id="PTHR43318">
    <property type="entry name" value="UDP-N-ACETYLGLUCOSAMINE 4,6-DEHYDRATASE"/>
    <property type="match status" value="1"/>
</dbReference>
<dbReference type="PANTHER" id="PTHR43318:SF1">
    <property type="entry name" value="POLYSACCHARIDE BIOSYNTHESIS PROTEIN EPSC-RELATED"/>
    <property type="match status" value="1"/>
</dbReference>
<dbReference type="Gene3D" id="3.40.50.720">
    <property type="entry name" value="NAD(P)-binding Rossmann-like Domain"/>
    <property type="match status" value="2"/>
</dbReference>
<proteinExistence type="inferred from homology"/>
<feature type="transmembrane region" description="Helical" evidence="2">
    <location>
        <begin position="29"/>
        <end position="51"/>
    </location>
</feature>
<dbReference type="RefSeq" id="WP_203020278.1">
    <property type="nucleotide sequence ID" value="NZ_CP032406.1"/>
</dbReference>
<accession>A0ABX7F4Y9</accession>
<evidence type="ECO:0000259" key="3">
    <source>
        <dbReference type="Pfam" id="PF02719"/>
    </source>
</evidence>
<keyword evidence="2" id="KW-0812">Transmembrane</keyword>
<dbReference type="InterPro" id="IPR029063">
    <property type="entry name" value="SAM-dependent_MTases_sf"/>
</dbReference>
<sequence length="652" mass="71680">MRRIHLPEHPLVRALRDRIVRTPRSWKRVFLVALDTTLLLAALWGAYALRLSEWTPAITSERLLLAFFAPIVAIPVFIRLGLYRSVIRYLPEAAIWTIIMAMAIATMSWVIVVFLLEMSGQGIVPRSVPLLYFMLGTIIIGSSRFAAKWILNVGTGMRRDEEPILIYGTGPSAALLARALRGHGNRYVMGLVDDDPANQGRDVAGYRVFPGHQLPSLIERYGIREIVLNLSSLSQETRHSIVSRVTGLGVKVRSIPDLSDIVDGRYIVNQIREIEIDELLGRSFVPPDRGLLANAVTHKTVMVTGAGGSIGSELCRLISGWNPEKLVLLEANEFALYSIEQELSQKTGCQIVPVLGSVTDERLIKRTISSHGVNVVYHAAAHKHVPLLEANTLEGIRNNVFGTLTVAKAAASANVESFVLISSDKAVRPTNVMGATKRWAELIVRHMSTEANNHGTGQTFCAVRFGNVIGSNGSVVPLFKQQIARGGPVTVTDPDMTRYFMSIPEAAELIVQAGALSSGGDVFLLDMGEPIRIGDLAENMIRLAGFNIRRAGTDEPGIAIEVVGKRPGEKLFEELFYDRQNAKDTKHPKILRADASAIGHYELTSALKRLYQAVEGEDEDAAREILFSVIDAERKHKLPYSAETPTILDVQP</sequence>
<dbReference type="InterPro" id="IPR003869">
    <property type="entry name" value="Polysac_CapD-like"/>
</dbReference>
<gene>
    <name evidence="4" type="ORF">D4A92_23315</name>
</gene>
<dbReference type="SUPFAM" id="SSF51735">
    <property type="entry name" value="NAD(P)-binding Rossmann-fold domains"/>
    <property type="match status" value="1"/>
</dbReference>
<evidence type="ECO:0000313" key="4">
    <source>
        <dbReference type="EMBL" id="QRF54441.1"/>
    </source>
</evidence>
<organism evidence="4 5">
    <name type="scientific">Rhizobium rosettiformans</name>
    <dbReference type="NCBI Taxonomy" id="1368430"/>
    <lineage>
        <taxon>Bacteria</taxon>
        <taxon>Pseudomonadati</taxon>
        <taxon>Pseudomonadota</taxon>
        <taxon>Alphaproteobacteria</taxon>
        <taxon>Hyphomicrobiales</taxon>
        <taxon>Rhizobiaceae</taxon>
        <taxon>Rhizobium/Agrobacterium group</taxon>
        <taxon>Rhizobium</taxon>
    </lineage>
</organism>
<dbReference type="SUPFAM" id="SSF53335">
    <property type="entry name" value="S-adenosyl-L-methionine-dependent methyltransferases"/>
    <property type="match status" value="1"/>
</dbReference>
<feature type="transmembrane region" description="Helical" evidence="2">
    <location>
        <begin position="94"/>
        <end position="116"/>
    </location>
</feature>
<protein>
    <submittedName>
        <fullName evidence="4">Polysaccharide biosynthesis protein</fullName>
    </submittedName>
</protein>
<comment type="similarity">
    <text evidence="1">Belongs to the polysaccharide synthase family.</text>
</comment>